<organism evidence="2 3">
    <name type="scientific">Euplotes crassus</name>
    <dbReference type="NCBI Taxonomy" id="5936"/>
    <lineage>
        <taxon>Eukaryota</taxon>
        <taxon>Sar</taxon>
        <taxon>Alveolata</taxon>
        <taxon>Ciliophora</taxon>
        <taxon>Intramacronucleata</taxon>
        <taxon>Spirotrichea</taxon>
        <taxon>Hypotrichia</taxon>
        <taxon>Euplotida</taxon>
        <taxon>Euplotidae</taxon>
        <taxon>Moneuplotes</taxon>
    </lineage>
</organism>
<evidence type="ECO:0000313" key="3">
    <source>
        <dbReference type="Proteomes" id="UP001295684"/>
    </source>
</evidence>
<evidence type="ECO:0000313" key="2">
    <source>
        <dbReference type="EMBL" id="CAI2370985.1"/>
    </source>
</evidence>
<evidence type="ECO:0000259" key="1">
    <source>
        <dbReference type="SMART" id="SM01017"/>
    </source>
</evidence>
<dbReference type="Pfam" id="PF00339">
    <property type="entry name" value="Arrestin_N"/>
    <property type="match status" value="1"/>
</dbReference>
<dbReference type="SUPFAM" id="SSF81296">
    <property type="entry name" value="E set domains"/>
    <property type="match status" value="2"/>
</dbReference>
<dbReference type="InterPro" id="IPR011021">
    <property type="entry name" value="Arrestin-like_N"/>
</dbReference>
<dbReference type="EMBL" id="CAMPGE010012205">
    <property type="protein sequence ID" value="CAI2370985.1"/>
    <property type="molecule type" value="Genomic_DNA"/>
</dbReference>
<dbReference type="Gene3D" id="2.60.40.640">
    <property type="match status" value="2"/>
</dbReference>
<dbReference type="GO" id="GO:0015031">
    <property type="term" value="P:protein transport"/>
    <property type="evidence" value="ECO:0007669"/>
    <property type="project" value="TreeGrafter"/>
</dbReference>
<dbReference type="SMART" id="SM01017">
    <property type="entry name" value="Arrestin_C"/>
    <property type="match status" value="1"/>
</dbReference>
<dbReference type="PANTHER" id="PTHR11188:SF17">
    <property type="entry name" value="FI21816P1"/>
    <property type="match status" value="1"/>
</dbReference>
<name>A0AAD1UQ02_EUPCR</name>
<reference evidence="2" key="1">
    <citation type="submission" date="2023-07" db="EMBL/GenBank/DDBJ databases">
        <authorList>
            <consortium name="AG Swart"/>
            <person name="Singh M."/>
            <person name="Singh A."/>
            <person name="Seah K."/>
            <person name="Emmerich C."/>
        </authorList>
    </citation>
    <scope>NUCLEOTIDE SEQUENCE</scope>
    <source>
        <strain evidence="2">DP1</strain>
    </source>
</reference>
<keyword evidence="3" id="KW-1185">Reference proteome</keyword>
<dbReference type="AlphaFoldDB" id="A0AAD1UQ02"/>
<dbReference type="Pfam" id="PF02752">
    <property type="entry name" value="Arrestin_C"/>
    <property type="match status" value="1"/>
</dbReference>
<accession>A0AAD1UQ02</accession>
<protein>
    <recommendedName>
        <fullName evidence="1">Arrestin C-terminal-like domain-containing protein</fullName>
    </recommendedName>
</protein>
<dbReference type="InterPro" id="IPR011022">
    <property type="entry name" value="Arrestin_C-like"/>
</dbReference>
<dbReference type="PANTHER" id="PTHR11188">
    <property type="entry name" value="ARRESTIN DOMAIN CONTAINING PROTEIN"/>
    <property type="match status" value="1"/>
</dbReference>
<gene>
    <name evidence="2" type="ORF">ECRASSUSDP1_LOCUS12305</name>
</gene>
<proteinExistence type="predicted"/>
<dbReference type="Proteomes" id="UP001295684">
    <property type="component" value="Unassembled WGS sequence"/>
</dbReference>
<sequence length="414" mass="47343">MGSSDSRSQFEHGHIVVQTSKPYFTPGEEVTGNIYLSMDQPFPATSLELEIKGKEEVKWKIRKNSSSSNSSHNRYHYTIKMEDKKQIFFFQATIYEFEDETVYAGQYDFPFKFLLPEDLPSSCYFSSYSQKARGMAQYKIKASLKCNTDDMKDMVFKQTLIIRQQPESIEMSTKADYNAKVYKCCCCCSEGTVTMQSETDKTIYTPTETVKIIGNIDNSNSKKDLKKIKVQLVQCVKMYGKRRKRDLLKTAFNDPSDFLFTAGDSEYNQEFVVMEKEYPGIKKGEMTDEESNHMELNLAEYGQEAYIDNSDEENEGEQSHASLDHEILAKDDEALRERIQPTSIGKIIQITYKLKITGDYGTCCGCSDPQTSIDLFITPPKLPSYQVLEPPPNWNPEIFESKNFTDPVSAGEEV</sequence>
<dbReference type="InterPro" id="IPR050357">
    <property type="entry name" value="Arrestin_domain-protein"/>
</dbReference>
<dbReference type="InterPro" id="IPR014752">
    <property type="entry name" value="Arrestin-like_C"/>
</dbReference>
<feature type="domain" description="Arrestin C-terminal-like" evidence="1">
    <location>
        <begin position="189"/>
        <end position="382"/>
    </location>
</feature>
<comment type="caution">
    <text evidence="2">The sequence shown here is derived from an EMBL/GenBank/DDBJ whole genome shotgun (WGS) entry which is preliminary data.</text>
</comment>
<dbReference type="InterPro" id="IPR014756">
    <property type="entry name" value="Ig_E-set"/>
</dbReference>
<dbReference type="GO" id="GO:0005737">
    <property type="term" value="C:cytoplasm"/>
    <property type="evidence" value="ECO:0007669"/>
    <property type="project" value="TreeGrafter"/>
</dbReference>